<keyword evidence="1" id="KW-0812">Transmembrane</keyword>
<gene>
    <name evidence="2" type="ORF">LG52_746</name>
</gene>
<dbReference type="OrthoDB" id="2965336at2"/>
<dbReference type="Proteomes" id="UP000032522">
    <property type="component" value="Unassembled WGS sequence"/>
</dbReference>
<evidence type="ECO:0000313" key="3">
    <source>
        <dbReference type="Proteomes" id="UP000032522"/>
    </source>
</evidence>
<feature type="transmembrane region" description="Helical" evidence="1">
    <location>
        <begin position="47"/>
        <end position="68"/>
    </location>
</feature>
<accession>A0A0D8BT89</accession>
<dbReference type="AlphaFoldDB" id="A0A0D8BT89"/>
<sequence>MKKLNWNERCIEHGLEQLPVIKDRRTKEEVYVRLVRAQRMARWKRRWLPAIASAAVLASAVYAGPHFIVPTRSDKNEAFSSPVQTLQADGASSHPKAIMAASEPENAVVIALPDERIGQVVPVVVPLPGRFAPAERLSAALSELSRSPLREASAWLDGVKMAPAAGDGRIWVVRVPASHRVFAASHEEQRLFFEAVMETVRQMGGRSIRFFTGEEEGLDLPVFGRLKTTKINEQKRMYYQNRSSSFGYTVLIPAPGSARSFPEALQQMKKSAIHGLEPAIPPGVEVDSVDVDARHATVRLHLSARPSAEEAASMAEAVLLTAKEFGLLDVTFESSGLSTLGPYPLGKPINVPAGPNAALLATGP</sequence>
<protein>
    <submittedName>
        <fullName evidence="2">Sporulation and spore germination family protein</fullName>
    </submittedName>
</protein>
<dbReference type="EMBL" id="JYBP01000003">
    <property type="protein sequence ID" value="KJE26612.1"/>
    <property type="molecule type" value="Genomic_DNA"/>
</dbReference>
<organism evidence="2 3">
    <name type="scientific">Geobacillus kaustophilus</name>
    <dbReference type="NCBI Taxonomy" id="1462"/>
    <lineage>
        <taxon>Bacteria</taxon>
        <taxon>Bacillati</taxon>
        <taxon>Bacillota</taxon>
        <taxon>Bacilli</taxon>
        <taxon>Bacillales</taxon>
        <taxon>Anoxybacillaceae</taxon>
        <taxon>Geobacillus</taxon>
        <taxon>Geobacillus thermoleovorans group</taxon>
    </lineage>
</organism>
<keyword evidence="1" id="KW-1133">Transmembrane helix</keyword>
<comment type="caution">
    <text evidence="2">The sequence shown here is derived from an EMBL/GenBank/DDBJ whole genome shotgun (WGS) entry which is preliminary data.</text>
</comment>
<reference evidence="2 3" key="1">
    <citation type="submission" date="2015-01" db="EMBL/GenBank/DDBJ databases">
        <authorList>
            <person name="Filippidou S."/>
            <person name="Jeanneret N."/>
            <person name="Russel-Delif L."/>
            <person name="Junier T."/>
            <person name="Wunderlin T."/>
            <person name="Molina V."/>
            <person name="Johnson S.L."/>
            <person name="Davenport K.W."/>
            <person name="Chain P.S."/>
            <person name="Dorador C."/>
            <person name="Junier P."/>
        </authorList>
    </citation>
    <scope>NUCLEOTIDE SEQUENCE [LARGE SCALE GENOMIC DNA]</scope>
    <source>
        <strain evidence="2 3">Et7/4</strain>
    </source>
</reference>
<dbReference type="RefSeq" id="WP_044730985.1">
    <property type="nucleotide sequence ID" value="NZ_JYBP01000003.1"/>
</dbReference>
<name>A0A0D8BT89_GEOKU</name>
<evidence type="ECO:0000313" key="2">
    <source>
        <dbReference type="EMBL" id="KJE26612.1"/>
    </source>
</evidence>
<proteinExistence type="predicted"/>
<evidence type="ECO:0000256" key="1">
    <source>
        <dbReference type="SAM" id="Phobius"/>
    </source>
</evidence>
<keyword evidence="1" id="KW-0472">Membrane</keyword>
<dbReference type="PATRIC" id="fig|1462.6.peg.897"/>